<comment type="caution">
    <text evidence="2">The sequence shown here is derived from an EMBL/GenBank/DDBJ whole genome shotgun (WGS) entry which is preliminary data.</text>
</comment>
<reference evidence="2" key="1">
    <citation type="submission" date="2013-04" db="EMBL/GenBank/DDBJ databases">
        <authorList>
            <person name="Qu J."/>
            <person name="Murali S.C."/>
            <person name="Bandaranaike D."/>
            <person name="Bellair M."/>
            <person name="Blankenburg K."/>
            <person name="Chao H."/>
            <person name="Dinh H."/>
            <person name="Doddapaneni H."/>
            <person name="Downs B."/>
            <person name="Dugan-Rocha S."/>
            <person name="Elkadiri S."/>
            <person name="Gnanaolivu R.D."/>
            <person name="Hernandez B."/>
            <person name="Javaid M."/>
            <person name="Jayaseelan J.C."/>
            <person name="Lee S."/>
            <person name="Li M."/>
            <person name="Ming W."/>
            <person name="Munidasa M."/>
            <person name="Muniz J."/>
            <person name="Nguyen L."/>
            <person name="Ongeri F."/>
            <person name="Osuji N."/>
            <person name="Pu L.-L."/>
            <person name="Puazo M."/>
            <person name="Qu C."/>
            <person name="Quiroz J."/>
            <person name="Raj R."/>
            <person name="Weissenberger G."/>
            <person name="Xin Y."/>
            <person name="Zou X."/>
            <person name="Han Y."/>
            <person name="Richards S."/>
            <person name="Worley K."/>
            <person name="Muzny D."/>
            <person name="Gibbs R."/>
        </authorList>
    </citation>
    <scope>NUCLEOTIDE SEQUENCE</scope>
    <source>
        <strain evidence="2">Sampled in the wild</strain>
    </source>
</reference>
<feature type="compositionally biased region" description="Low complexity" evidence="1">
    <location>
        <begin position="77"/>
        <end position="91"/>
    </location>
</feature>
<protein>
    <submittedName>
        <fullName evidence="2">Uncharacterized protein</fullName>
    </submittedName>
</protein>
<feature type="region of interest" description="Disordered" evidence="1">
    <location>
        <begin position="18"/>
        <end position="37"/>
    </location>
</feature>
<evidence type="ECO:0000256" key="1">
    <source>
        <dbReference type="SAM" id="MobiDB-lite"/>
    </source>
</evidence>
<name>A0A8K0K562_LADFU</name>
<accession>A0A8K0K562</accession>
<dbReference type="AlphaFoldDB" id="A0A8K0K562"/>
<evidence type="ECO:0000313" key="3">
    <source>
        <dbReference type="Proteomes" id="UP000792457"/>
    </source>
</evidence>
<gene>
    <name evidence="2" type="ORF">J437_LFUL009299</name>
</gene>
<evidence type="ECO:0000313" key="2">
    <source>
        <dbReference type="EMBL" id="KAG8228594.1"/>
    </source>
</evidence>
<dbReference type="EMBL" id="KZ308378">
    <property type="protein sequence ID" value="KAG8228594.1"/>
    <property type="molecule type" value="Genomic_DNA"/>
</dbReference>
<proteinExistence type="predicted"/>
<sequence>MPTPAALSSLGNAMMPLQGGISGATSGSASQPPSEDRYAALKDLDSLMKSSGTGSASPWAPQPTNPSAFGGGTVFGSPSSSTLSSNTSQNLFPASPPMEASAVPIVSANGTPGFAAGASFTSPSSNPFTGASLAVDPNSPWVPSSVASSGSPAVPLNPFQTTRTSFDNSINQVTWGGIGTAGMGMLANGQHPGVGANGSQTFQSNQPFGVFSGSPLNSTVLPQYPAAKVWPPAGNPFLEKFGTRYGQKGTLVCKVVCWLTRGCVGQSKENRREQALTKIIQATRGLEKLATQFF</sequence>
<reference evidence="2" key="2">
    <citation type="submission" date="2017-10" db="EMBL/GenBank/DDBJ databases">
        <title>Ladona fulva Genome sequencing and assembly.</title>
        <authorList>
            <person name="Murali S."/>
            <person name="Richards S."/>
            <person name="Bandaranaike D."/>
            <person name="Bellair M."/>
            <person name="Blankenburg K."/>
            <person name="Chao H."/>
            <person name="Dinh H."/>
            <person name="Doddapaneni H."/>
            <person name="Dugan-Rocha S."/>
            <person name="Elkadiri S."/>
            <person name="Gnanaolivu R."/>
            <person name="Hernandez B."/>
            <person name="Skinner E."/>
            <person name="Javaid M."/>
            <person name="Lee S."/>
            <person name="Li M."/>
            <person name="Ming W."/>
            <person name="Munidasa M."/>
            <person name="Muniz J."/>
            <person name="Nguyen L."/>
            <person name="Hughes D."/>
            <person name="Osuji N."/>
            <person name="Pu L.-L."/>
            <person name="Puazo M."/>
            <person name="Qu C."/>
            <person name="Quiroz J."/>
            <person name="Raj R."/>
            <person name="Weissenberger G."/>
            <person name="Xin Y."/>
            <person name="Zou X."/>
            <person name="Han Y."/>
            <person name="Worley K."/>
            <person name="Muzny D."/>
            <person name="Gibbs R."/>
        </authorList>
    </citation>
    <scope>NUCLEOTIDE SEQUENCE</scope>
    <source>
        <strain evidence="2">Sampled in the wild</strain>
    </source>
</reference>
<keyword evidence="3" id="KW-1185">Reference proteome</keyword>
<feature type="region of interest" description="Disordered" evidence="1">
    <location>
        <begin position="42"/>
        <end position="95"/>
    </location>
</feature>
<dbReference type="Proteomes" id="UP000792457">
    <property type="component" value="Unassembled WGS sequence"/>
</dbReference>
<organism evidence="2 3">
    <name type="scientific">Ladona fulva</name>
    <name type="common">Scarce chaser dragonfly</name>
    <name type="synonym">Libellula fulva</name>
    <dbReference type="NCBI Taxonomy" id="123851"/>
    <lineage>
        <taxon>Eukaryota</taxon>
        <taxon>Metazoa</taxon>
        <taxon>Ecdysozoa</taxon>
        <taxon>Arthropoda</taxon>
        <taxon>Hexapoda</taxon>
        <taxon>Insecta</taxon>
        <taxon>Pterygota</taxon>
        <taxon>Palaeoptera</taxon>
        <taxon>Odonata</taxon>
        <taxon>Epiprocta</taxon>
        <taxon>Anisoptera</taxon>
        <taxon>Libelluloidea</taxon>
        <taxon>Libellulidae</taxon>
        <taxon>Ladona</taxon>
    </lineage>
</organism>